<evidence type="ECO:0000313" key="2">
    <source>
        <dbReference type="EMBL" id="KAG0566749.1"/>
    </source>
</evidence>
<dbReference type="Proteomes" id="UP000822688">
    <property type="component" value="Chromosome 7"/>
</dbReference>
<sequence>MQKPGKTRPHSLPPLSPCSLREKLEEKNLRESRYEEGQGMLTESAGRASGSRAGVGSTIARRQRHHGCHDSATTPGDGAPNHAHHRQARLYPGREGKGAPQLVDFQVSGVPLVLISGFGDV</sequence>
<keyword evidence="3" id="KW-1185">Reference proteome</keyword>
<gene>
    <name evidence="2" type="ORF">KC19_7G085000</name>
</gene>
<dbReference type="EMBL" id="CM026428">
    <property type="protein sequence ID" value="KAG0566749.1"/>
    <property type="molecule type" value="Genomic_DNA"/>
</dbReference>
<feature type="compositionally biased region" description="Low complexity" evidence="1">
    <location>
        <begin position="44"/>
        <end position="57"/>
    </location>
</feature>
<evidence type="ECO:0000256" key="1">
    <source>
        <dbReference type="SAM" id="MobiDB-lite"/>
    </source>
</evidence>
<evidence type="ECO:0000313" key="3">
    <source>
        <dbReference type="Proteomes" id="UP000822688"/>
    </source>
</evidence>
<name>A0A8T0H970_CERPU</name>
<accession>A0A8T0H970</accession>
<feature type="compositionally biased region" description="Basic and acidic residues" evidence="1">
    <location>
        <begin position="20"/>
        <end position="36"/>
    </location>
</feature>
<organism evidence="2 3">
    <name type="scientific">Ceratodon purpureus</name>
    <name type="common">Fire moss</name>
    <name type="synonym">Dicranum purpureum</name>
    <dbReference type="NCBI Taxonomy" id="3225"/>
    <lineage>
        <taxon>Eukaryota</taxon>
        <taxon>Viridiplantae</taxon>
        <taxon>Streptophyta</taxon>
        <taxon>Embryophyta</taxon>
        <taxon>Bryophyta</taxon>
        <taxon>Bryophytina</taxon>
        <taxon>Bryopsida</taxon>
        <taxon>Dicranidae</taxon>
        <taxon>Pseudoditrichales</taxon>
        <taxon>Ditrichaceae</taxon>
        <taxon>Ceratodon</taxon>
    </lineage>
</organism>
<reference evidence="2" key="1">
    <citation type="submission" date="2020-06" db="EMBL/GenBank/DDBJ databases">
        <title>WGS assembly of Ceratodon purpureus strain R40.</title>
        <authorList>
            <person name="Carey S.B."/>
            <person name="Jenkins J."/>
            <person name="Shu S."/>
            <person name="Lovell J.T."/>
            <person name="Sreedasyam A."/>
            <person name="Maumus F."/>
            <person name="Tiley G.P."/>
            <person name="Fernandez-Pozo N."/>
            <person name="Barry K."/>
            <person name="Chen C."/>
            <person name="Wang M."/>
            <person name="Lipzen A."/>
            <person name="Daum C."/>
            <person name="Saski C.A."/>
            <person name="Payton A.C."/>
            <person name="Mcbreen J.C."/>
            <person name="Conrad R.E."/>
            <person name="Kollar L.M."/>
            <person name="Olsson S."/>
            <person name="Huttunen S."/>
            <person name="Landis J.B."/>
            <person name="Wickett N.J."/>
            <person name="Johnson M.G."/>
            <person name="Rensing S.A."/>
            <person name="Grimwood J."/>
            <person name="Schmutz J."/>
            <person name="Mcdaniel S.F."/>
        </authorList>
    </citation>
    <scope>NUCLEOTIDE SEQUENCE</scope>
    <source>
        <strain evidence="2">R40</strain>
    </source>
</reference>
<proteinExistence type="predicted"/>
<comment type="caution">
    <text evidence="2">The sequence shown here is derived from an EMBL/GenBank/DDBJ whole genome shotgun (WGS) entry which is preliminary data.</text>
</comment>
<dbReference type="AlphaFoldDB" id="A0A8T0H970"/>
<feature type="region of interest" description="Disordered" evidence="1">
    <location>
        <begin position="1"/>
        <end position="95"/>
    </location>
</feature>
<protein>
    <submittedName>
        <fullName evidence="2">Uncharacterized protein</fullName>
    </submittedName>
</protein>